<evidence type="ECO:0000313" key="3">
    <source>
        <dbReference type="Proteomes" id="UP001558713"/>
    </source>
</evidence>
<evidence type="ECO:0008006" key="4">
    <source>
        <dbReference type="Google" id="ProtNLM"/>
    </source>
</evidence>
<keyword evidence="3" id="KW-1185">Reference proteome</keyword>
<organism evidence="2 3">
    <name type="scientific">Cardamine amara subsp. amara</name>
    <dbReference type="NCBI Taxonomy" id="228776"/>
    <lineage>
        <taxon>Eukaryota</taxon>
        <taxon>Viridiplantae</taxon>
        <taxon>Streptophyta</taxon>
        <taxon>Embryophyta</taxon>
        <taxon>Tracheophyta</taxon>
        <taxon>Spermatophyta</taxon>
        <taxon>Magnoliopsida</taxon>
        <taxon>eudicotyledons</taxon>
        <taxon>Gunneridae</taxon>
        <taxon>Pentapetalae</taxon>
        <taxon>rosids</taxon>
        <taxon>malvids</taxon>
        <taxon>Brassicales</taxon>
        <taxon>Brassicaceae</taxon>
        <taxon>Cardamineae</taxon>
        <taxon>Cardamine</taxon>
    </lineage>
</organism>
<feature type="region of interest" description="Disordered" evidence="1">
    <location>
        <begin position="1"/>
        <end position="67"/>
    </location>
</feature>
<evidence type="ECO:0000256" key="1">
    <source>
        <dbReference type="SAM" id="MobiDB-lite"/>
    </source>
</evidence>
<protein>
    <recommendedName>
        <fullName evidence="4">No apical meristem-associated C-terminal domain-containing protein</fullName>
    </recommendedName>
</protein>
<accession>A0ABD0ZJ27</accession>
<proteinExistence type="predicted"/>
<evidence type="ECO:0000313" key="2">
    <source>
        <dbReference type="EMBL" id="KAL1194016.1"/>
    </source>
</evidence>
<comment type="caution">
    <text evidence="2">The sequence shown here is derived from an EMBL/GenBank/DDBJ whole genome shotgun (WGS) entry which is preliminary data.</text>
</comment>
<dbReference type="EMBL" id="JBANAX010000768">
    <property type="protein sequence ID" value="KAL1194016.1"/>
    <property type="molecule type" value="Genomic_DNA"/>
</dbReference>
<dbReference type="AlphaFoldDB" id="A0ABD0ZJ27"/>
<reference evidence="2 3" key="1">
    <citation type="submission" date="2024-04" db="EMBL/GenBank/DDBJ databases">
        <title>Genome assembly C_amara_ONT_v2.</title>
        <authorList>
            <person name="Yant L."/>
            <person name="Moore C."/>
            <person name="Slenker M."/>
        </authorList>
    </citation>
    <scope>NUCLEOTIDE SEQUENCE [LARGE SCALE GENOMIC DNA]</scope>
    <source>
        <tissue evidence="2">Leaf</tissue>
    </source>
</reference>
<dbReference type="Proteomes" id="UP001558713">
    <property type="component" value="Unassembled WGS sequence"/>
</dbReference>
<sequence length="130" mass="14001">MIKNGVLHTSAKDGGNSKRRKLDEGSAQSSSSQVGVIGEDEAIGRPPGVKAAKATAKRSARKAAGLGNEESEKLLLECKKMWVIKQQDLAMREKLSKNKLLDSLLAKSEPLSDIEITLKNKLITDMLSNG</sequence>
<name>A0ABD0ZJ27_CARAN</name>
<gene>
    <name evidence="2" type="ORF">V5N11_008775</name>
</gene>
<feature type="compositionally biased region" description="Low complexity" evidence="1">
    <location>
        <begin position="25"/>
        <end position="36"/>
    </location>
</feature>